<evidence type="ECO:0000313" key="2">
    <source>
        <dbReference type="EMBL" id="KAF1929189.1"/>
    </source>
</evidence>
<dbReference type="Proteomes" id="UP000800082">
    <property type="component" value="Unassembled WGS sequence"/>
</dbReference>
<dbReference type="OrthoDB" id="3766157at2759"/>
<evidence type="ECO:0008006" key="4">
    <source>
        <dbReference type="Google" id="ProtNLM"/>
    </source>
</evidence>
<feature type="signal peptide" evidence="1">
    <location>
        <begin position="1"/>
        <end position="19"/>
    </location>
</feature>
<sequence>MQLATTILAGLGLIALASSAPTDTDTLHSATGSTTFWQNTQTQKYHCQGQDVIRCETTAGGTCIAIDTCEAYCFLHDNGAACVDMDAPPVLKIPVSTSEAKFTARSASSEKNEYHECSKDRTGVLICKYRFCSTDYYCKAGDECKDGTFSCAPKSPSLARVKSEARDKPAQVEAVAADLEGKPSYICSKDRASVLKCLFGFCSTDYYCAKGHPCADNPARCKKYLNARTDQYGI</sequence>
<dbReference type="EMBL" id="ML978966">
    <property type="protein sequence ID" value="KAF1929189.1"/>
    <property type="molecule type" value="Genomic_DNA"/>
</dbReference>
<organism evidence="2 3">
    <name type="scientific">Didymella exigua CBS 183.55</name>
    <dbReference type="NCBI Taxonomy" id="1150837"/>
    <lineage>
        <taxon>Eukaryota</taxon>
        <taxon>Fungi</taxon>
        <taxon>Dikarya</taxon>
        <taxon>Ascomycota</taxon>
        <taxon>Pezizomycotina</taxon>
        <taxon>Dothideomycetes</taxon>
        <taxon>Pleosporomycetidae</taxon>
        <taxon>Pleosporales</taxon>
        <taxon>Pleosporineae</taxon>
        <taxon>Didymellaceae</taxon>
        <taxon>Didymella</taxon>
    </lineage>
</organism>
<dbReference type="AlphaFoldDB" id="A0A6A5RNG3"/>
<name>A0A6A5RNG3_9PLEO</name>
<accession>A0A6A5RNG3</accession>
<feature type="chain" id="PRO_5025616927" description="Carbohydrate-binding module family 18 protein" evidence="1">
    <location>
        <begin position="20"/>
        <end position="234"/>
    </location>
</feature>
<protein>
    <recommendedName>
        <fullName evidence="4">Carbohydrate-binding module family 18 protein</fullName>
    </recommendedName>
</protein>
<evidence type="ECO:0000313" key="3">
    <source>
        <dbReference type="Proteomes" id="UP000800082"/>
    </source>
</evidence>
<evidence type="ECO:0000256" key="1">
    <source>
        <dbReference type="SAM" id="SignalP"/>
    </source>
</evidence>
<keyword evidence="1" id="KW-0732">Signal</keyword>
<keyword evidence="3" id="KW-1185">Reference proteome</keyword>
<gene>
    <name evidence="2" type="ORF">M421DRAFT_4359</name>
</gene>
<reference evidence="2" key="1">
    <citation type="journal article" date="2020" name="Stud. Mycol.">
        <title>101 Dothideomycetes genomes: a test case for predicting lifestyles and emergence of pathogens.</title>
        <authorList>
            <person name="Haridas S."/>
            <person name="Albert R."/>
            <person name="Binder M."/>
            <person name="Bloem J."/>
            <person name="Labutti K."/>
            <person name="Salamov A."/>
            <person name="Andreopoulos B."/>
            <person name="Baker S."/>
            <person name="Barry K."/>
            <person name="Bills G."/>
            <person name="Bluhm B."/>
            <person name="Cannon C."/>
            <person name="Castanera R."/>
            <person name="Culley D."/>
            <person name="Daum C."/>
            <person name="Ezra D."/>
            <person name="Gonzalez J."/>
            <person name="Henrissat B."/>
            <person name="Kuo A."/>
            <person name="Liang C."/>
            <person name="Lipzen A."/>
            <person name="Lutzoni F."/>
            <person name="Magnuson J."/>
            <person name="Mondo S."/>
            <person name="Nolan M."/>
            <person name="Ohm R."/>
            <person name="Pangilinan J."/>
            <person name="Park H.-J."/>
            <person name="Ramirez L."/>
            <person name="Alfaro M."/>
            <person name="Sun H."/>
            <person name="Tritt A."/>
            <person name="Yoshinaga Y."/>
            <person name="Zwiers L.-H."/>
            <person name="Turgeon B."/>
            <person name="Goodwin S."/>
            <person name="Spatafora J."/>
            <person name="Crous P."/>
            <person name="Grigoriev I."/>
        </authorList>
    </citation>
    <scope>NUCLEOTIDE SEQUENCE</scope>
    <source>
        <strain evidence="2">CBS 183.55</strain>
    </source>
</reference>
<dbReference type="RefSeq" id="XP_033449437.1">
    <property type="nucleotide sequence ID" value="XM_033594636.1"/>
</dbReference>
<dbReference type="GeneID" id="54352304"/>
<proteinExistence type="predicted"/>